<evidence type="ECO:0000313" key="2">
    <source>
        <dbReference type="EMBL" id="GGC60374.1"/>
    </source>
</evidence>
<dbReference type="RefSeq" id="WP_188608894.1">
    <property type="nucleotide sequence ID" value="NZ_BMGG01000003.1"/>
</dbReference>
<evidence type="ECO:0000313" key="3">
    <source>
        <dbReference type="Proteomes" id="UP000637002"/>
    </source>
</evidence>
<keyword evidence="3" id="KW-1185">Reference proteome</keyword>
<feature type="region of interest" description="Disordered" evidence="1">
    <location>
        <begin position="1"/>
        <end position="25"/>
    </location>
</feature>
<name>A0A916U4I5_9HYPH</name>
<protein>
    <submittedName>
        <fullName evidence="2">Uncharacterized protein</fullName>
    </submittedName>
</protein>
<reference evidence="2" key="1">
    <citation type="journal article" date="2014" name="Int. J. Syst. Evol. Microbiol.">
        <title>Complete genome sequence of Corynebacterium casei LMG S-19264T (=DSM 44701T), isolated from a smear-ripened cheese.</title>
        <authorList>
            <consortium name="US DOE Joint Genome Institute (JGI-PGF)"/>
            <person name="Walter F."/>
            <person name="Albersmeier A."/>
            <person name="Kalinowski J."/>
            <person name="Ruckert C."/>
        </authorList>
    </citation>
    <scope>NUCLEOTIDE SEQUENCE</scope>
    <source>
        <strain evidence="2">CGMCC 1.12919</strain>
    </source>
</reference>
<gene>
    <name evidence="2" type="ORF">GCM10010994_18760</name>
</gene>
<evidence type="ECO:0000256" key="1">
    <source>
        <dbReference type="SAM" id="MobiDB-lite"/>
    </source>
</evidence>
<reference evidence="2" key="2">
    <citation type="submission" date="2020-09" db="EMBL/GenBank/DDBJ databases">
        <authorList>
            <person name="Sun Q."/>
            <person name="Zhou Y."/>
        </authorList>
    </citation>
    <scope>NUCLEOTIDE SEQUENCE</scope>
    <source>
        <strain evidence="2">CGMCC 1.12919</strain>
    </source>
</reference>
<accession>A0A916U4I5</accession>
<sequence>MSAKRDSDGRYTGIHRGSVPGELPKAGQRRFNVHIVHGIVADPNAARPGGKQRVAINARTDALETEYAHKRIDDAAYAAGLRYQRALERTGIHALGSAWAMEGSRSDPADRRDARIVHGLEVAQAAVKLLDATRPVVGMLGERVLVMVLGERLTLGDAAYRLSGGRRDKHVTDRYAWMFRQALELLAEHWVAVGRPGKRG</sequence>
<dbReference type="Proteomes" id="UP000637002">
    <property type="component" value="Unassembled WGS sequence"/>
</dbReference>
<comment type="caution">
    <text evidence="2">The sequence shown here is derived from an EMBL/GenBank/DDBJ whole genome shotgun (WGS) entry which is preliminary data.</text>
</comment>
<organism evidence="2 3">
    <name type="scientific">Chelatococcus reniformis</name>
    <dbReference type="NCBI Taxonomy" id="1494448"/>
    <lineage>
        <taxon>Bacteria</taxon>
        <taxon>Pseudomonadati</taxon>
        <taxon>Pseudomonadota</taxon>
        <taxon>Alphaproteobacteria</taxon>
        <taxon>Hyphomicrobiales</taxon>
        <taxon>Chelatococcaceae</taxon>
        <taxon>Chelatococcus</taxon>
    </lineage>
</organism>
<dbReference type="EMBL" id="BMGG01000003">
    <property type="protein sequence ID" value="GGC60374.1"/>
    <property type="molecule type" value="Genomic_DNA"/>
</dbReference>
<dbReference type="AlphaFoldDB" id="A0A916U4I5"/>
<proteinExistence type="predicted"/>